<sequence>MAQKAPAPCASPAKKTKVIRDVSAGAERNKPCKACVRRIANFSTHRYYNQSGEIPPLGLLSGPRLTRCCTPRGNSAAYRQLGNEAIRRINAGYRAGSAPAAPAAPAAGAMLTPGQAASLVEFVGRLVTVGEELLALLRVRFPAPPSPLVDIMSFPGRAPRPRGGSNASDNGAGFERDLAYAGPLWVTASPKRYS</sequence>
<evidence type="ECO:0000313" key="1">
    <source>
        <dbReference type="EMBL" id="KAJ2896534.1"/>
    </source>
</evidence>
<evidence type="ECO:0000313" key="2">
    <source>
        <dbReference type="Proteomes" id="UP001201980"/>
    </source>
</evidence>
<organism evidence="1 2">
    <name type="scientific">Zalerion maritima</name>
    <dbReference type="NCBI Taxonomy" id="339359"/>
    <lineage>
        <taxon>Eukaryota</taxon>
        <taxon>Fungi</taxon>
        <taxon>Dikarya</taxon>
        <taxon>Ascomycota</taxon>
        <taxon>Pezizomycotina</taxon>
        <taxon>Sordariomycetes</taxon>
        <taxon>Lulworthiomycetidae</taxon>
        <taxon>Lulworthiales</taxon>
        <taxon>Lulworthiaceae</taxon>
        <taxon>Zalerion</taxon>
    </lineage>
</organism>
<dbReference type="Proteomes" id="UP001201980">
    <property type="component" value="Unassembled WGS sequence"/>
</dbReference>
<comment type="caution">
    <text evidence="1">The sequence shown here is derived from an EMBL/GenBank/DDBJ whole genome shotgun (WGS) entry which is preliminary data.</text>
</comment>
<name>A0AAD5WQC5_9PEZI</name>
<accession>A0AAD5WQC5</accession>
<proteinExistence type="predicted"/>
<keyword evidence="2" id="KW-1185">Reference proteome</keyword>
<reference evidence="1" key="1">
    <citation type="submission" date="2022-07" db="EMBL/GenBank/DDBJ databases">
        <title>Draft genome sequence of Zalerion maritima ATCC 34329, a (micro)plastics degrading marine fungus.</title>
        <authorList>
            <person name="Paco A."/>
            <person name="Goncalves M.F.M."/>
            <person name="Rocha-Santos T.A.P."/>
            <person name="Alves A."/>
        </authorList>
    </citation>
    <scope>NUCLEOTIDE SEQUENCE</scope>
    <source>
        <strain evidence="1">ATCC 34329</strain>
    </source>
</reference>
<dbReference type="EMBL" id="JAKWBI020000326">
    <property type="protein sequence ID" value="KAJ2896534.1"/>
    <property type="molecule type" value="Genomic_DNA"/>
</dbReference>
<gene>
    <name evidence="1" type="ORF">MKZ38_005442</name>
</gene>
<protein>
    <submittedName>
        <fullName evidence="1">Uncharacterized protein</fullName>
    </submittedName>
</protein>
<dbReference type="AlphaFoldDB" id="A0AAD5WQC5"/>